<dbReference type="PRINTS" id="PR00756">
    <property type="entry name" value="ALADIPTASE"/>
</dbReference>
<organism evidence="17 18">
    <name type="scientific">Microbacterium hatanonis</name>
    <dbReference type="NCBI Taxonomy" id="404366"/>
    <lineage>
        <taxon>Bacteria</taxon>
        <taxon>Bacillati</taxon>
        <taxon>Actinomycetota</taxon>
        <taxon>Actinomycetes</taxon>
        <taxon>Micrococcales</taxon>
        <taxon>Microbacteriaceae</taxon>
        <taxon>Microbacterium</taxon>
    </lineage>
</organism>
<evidence type="ECO:0000259" key="16">
    <source>
        <dbReference type="Pfam" id="PF17900"/>
    </source>
</evidence>
<evidence type="ECO:0000256" key="4">
    <source>
        <dbReference type="ARBA" id="ARBA00012564"/>
    </source>
</evidence>
<feature type="signal peptide" evidence="14">
    <location>
        <begin position="1"/>
        <end position="40"/>
    </location>
</feature>
<keyword evidence="18" id="KW-1185">Reference proteome</keyword>
<evidence type="ECO:0000256" key="13">
    <source>
        <dbReference type="SAM" id="Phobius"/>
    </source>
</evidence>
<dbReference type="InterPro" id="IPR001930">
    <property type="entry name" value="Peptidase_M1"/>
</dbReference>
<dbReference type="InterPro" id="IPR042097">
    <property type="entry name" value="Aminopeptidase_N-like_N_sf"/>
</dbReference>
<evidence type="ECO:0000256" key="9">
    <source>
        <dbReference type="ARBA" id="ARBA00022833"/>
    </source>
</evidence>
<evidence type="ECO:0000256" key="12">
    <source>
        <dbReference type="ARBA" id="ARBA00031533"/>
    </source>
</evidence>
<keyword evidence="9" id="KW-0862">Zinc</keyword>
<dbReference type="InterPro" id="IPR050344">
    <property type="entry name" value="Peptidase_M1_aminopeptidases"/>
</dbReference>
<dbReference type="PANTHER" id="PTHR11533:SF297">
    <property type="entry name" value="AMINOPEPTIDASE N"/>
    <property type="match status" value="1"/>
</dbReference>
<keyword evidence="8" id="KW-0378">Hydrolase</keyword>
<dbReference type="GO" id="GO:0016285">
    <property type="term" value="F:alanyl aminopeptidase activity"/>
    <property type="evidence" value="ECO:0007669"/>
    <property type="project" value="UniProtKB-EC"/>
</dbReference>
<reference evidence="17 18" key="1">
    <citation type="submission" date="2019-08" db="EMBL/GenBank/DDBJ databases">
        <authorList>
            <person name="Dong K."/>
        </authorList>
    </citation>
    <scope>NUCLEOTIDE SEQUENCE [LARGE SCALE GENOMIC DNA]</scope>
    <source>
        <strain evidence="17 18">JCM14558</strain>
    </source>
</reference>
<comment type="catalytic activity">
    <reaction evidence="1">
        <text>Release of an N-terminal amino acid, Xaa-|-Yaa- from a peptide, amide or arylamide. Xaa is preferably Ala, but may be most amino acids including Pro (slow action). When a terminal hydrophobic residue is followed by a prolyl residue, the two may be released as an intact Xaa-Pro dipeptide.</text>
        <dbReference type="EC" id="3.4.11.2"/>
    </reaction>
</comment>
<dbReference type="Proteomes" id="UP000321034">
    <property type="component" value="Unassembled WGS sequence"/>
</dbReference>
<dbReference type="Gene3D" id="1.10.390.10">
    <property type="entry name" value="Neutral Protease Domain 2"/>
    <property type="match status" value="1"/>
</dbReference>
<dbReference type="CDD" id="cd09603">
    <property type="entry name" value="M1_APN_like"/>
    <property type="match status" value="1"/>
</dbReference>
<proteinExistence type="inferred from homology"/>
<evidence type="ECO:0000256" key="11">
    <source>
        <dbReference type="ARBA" id="ARBA00029811"/>
    </source>
</evidence>
<keyword evidence="13" id="KW-0472">Membrane</keyword>
<dbReference type="EC" id="3.4.11.2" evidence="4"/>
<evidence type="ECO:0000313" key="17">
    <source>
        <dbReference type="EMBL" id="TXK09503.1"/>
    </source>
</evidence>
<dbReference type="RefSeq" id="WP_147894716.1">
    <property type="nucleotide sequence ID" value="NZ_BAAANR010000001.1"/>
</dbReference>
<dbReference type="EMBL" id="VRSV01000002">
    <property type="protein sequence ID" value="TXK09503.1"/>
    <property type="molecule type" value="Genomic_DNA"/>
</dbReference>
<dbReference type="InterPro" id="IPR027268">
    <property type="entry name" value="Peptidase_M4/M1_CTD_sf"/>
</dbReference>
<dbReference type="InterPro" id="IPR045357">
    <property type="entry name" value="Aminopeptidase_N-like_N"/>
</dbReference>
<dbReference type="InterPro" id="IPR006311">
    <property type="entry name" value="TAT_signal"/>
</dbReference>
<keyword evidence="13" id="KW-0812">Transmembrane</keyword>
<comment type="similarity">
    <text evidence="3">Belongs to the peptidase M1 family.</text>
</comment>
<name>A0A5C8HTU1_9MICO</name>
<keyword evidence="6" id="KW-0645">Protease</keyword>
<dbReference type="InterPro" id="IPR014782">
    <property type="entry name" value="Peptidase_M1_dom"/>
</dbReference>
<dbReference type="GO" id="GO:0008270">
    <property type="term" value="F:zinc ion binding"/>
    <property type="evidence" value="ECO:0007669"/>
    <property type="project" value="InterPro"/>
</dbReference>
<feature type="chain" id="PRO_5023001225" description="Aminopeptidase N" evidence="14">
    <location>
        <begin position="41"/>
        <end position="789"/>
    </location>
</feature>
<dbReference type="SUPFAM" id="SSF55486">
    <property type="entry name" value="Metalloproteases ('zincins'), catalytic domain"/>
    <property type="match status" value="1"/>
</dbReference>
<evidence type="ECO:0000256" key="14">
    <source>
        <dbReference type="SAM" id="SignalP"/>
    </source>
</evidence>
<evidence type="ECO:0000256" key="2">
    <source>
        <dbReference type="ARBA" id="ARBA00001947"/>
    </source>
</evidence>
<evidence type="ECO:0000256" key="6">
    <source>
        <dbReference type="ARBA" id="ARBA00022670"/>
    </source>
</evidence>
<evidence type="ECO:0000256" key="8">
    <source>
        <dbReference type="ARBA" id="ARBA00022801"/>
    </source>
</evidence>
<evidence type="ECO:0000256" key="1">
    <source>
        <dbReference type="ARBA" id="ARBA00000098"/>
    </source>
</evidence>
<feature type="transmembrane region" description="Helical" evidence="13">
    <location>
        <begin position="758"/>
        <end position="781"/>
    </location>
</feature>
<comment type="caution">
    <text evidence="17">The sequence shown here is derived from an EMBL/GenBank/DDBJ whole genome shotgun (WGS) entry which is preliminary data.</text>
</comment>
<dbReference type="PROSITE" id="PS51318">
    <property type="entry name" value="TAT"/>
    <property type="match status" value="1"/>
</dbReference>
<evidence type="ECO:0000256" key="5">
    <source>
        <dbReference type="ARBA" id="ARBA00015611"/>
    </source>
</evidence>
<keyword evidence="7" id="KW-0479">Metal-binding</keyword>
<comment type="cofactor">
    <cofactor evidence="2">
        <name>Zn(2+)</name>
        <dbReference type="ChEBI" id="CHEBI:29105"/>
    </cofactor>
</comment>
<dbReference type="AlphaFoldDB" id="A0A5C8HTU1"/>
<dbReference type="GO" id="GO:0008237">
    <property type="term" value="F:metallopeptidase activity"/>
    <property type="evidence" value="ECO:0007669"/>
    <property type="project" value="UniProtKB-KW"/>
</dbReference>
<evidence type="ECO:0000256" key="10">
    <source>
        <dbReference type="ARBA" id="ARBA00023049"/>
    </source>
</evidence>
<dbReference type="PANTHER" id="PTHR11533">
    <property type="entry name" value="PROTEASE M1 ZINC METALLOPROTEASE"/>
    <property type="match status" value="1"/>
</dbReference>
<dbReference type="GO" id="GO:0006508">
    <property type="term" value="P:proteolysis"/>
    <property type="evidence" value="ECO:0007669"/>
    <property type="project" value="UniProtKB-KW"/>
</dbReference>
<dbReference type="SUPFAM" id="SSF63737">
    <property type="entry name" value="Leukotriene A4 hydrolase N-terminal domain"/>
    <property type="match status" value="1"/>
</dbReference>
<dbReference type="Gene3D" id="2.60.40.1730">
    <property type="entry name" value="tricorn interacting facor f3 domain"/>
    <property type="match status" value="1"/>
</dbReference>
<evidence type="ECO:0000259" key="15">
    <source>
        <dbReference type="Pfam" id="PF01433"/>
    </source>
</evidence>
<keyword evidence="13" id="KW-1133">Transmembrane helix</keyword>
<evidence type="ECO:0000256" key="7">
    <source>
        <dbReference type="ARBA" id="ARBA00022723"/>
    </source>
</evidence>
<sequence length="789" mass="82067">MSPISTAAHPTRRRASRFAAGAVALSLVGAGALGAAPAHAAEPGGQGTADSLFPNVGNTGYDVQHYDIDLAYDHATTAIAATAEITAEADVELSSFSLDLEGLTVGSVTIDGAAATFSRVSDLPSTTHKLIVTPAAPVTGTFTTVVEYSGVPTRHTDPDGSYEGWVATADGATAVSEPVGAMTWFPSNNTPLDKATFDFSFTIPTAITTSTGTGPAAAVSNGELISRTVNADDTTTWVWQQREQMTTYLSLASIGKYDVHESTITLPSGRTIPEWSFIDSDLSDARKTTSLASRAEIGAVLGWLETAYGPYPGNSTGIVVDNAGVGYALETQDRSFFDRSASRGTLIHELVHQWFGDAVTLSDWSDIWLNEGPAEHITSQVEASLYDGDAIETVWYSAWNDTAADDAAWLTPVAGFDDPAELFGFQAYSRSAMALEALRLTIGDDEFDEIFRQWYLRLNGGDGSTADFIALSEDISGLDLQAFFQDWLFDLDKPTWPLTRTLEISPSTRSGVQLERGQGVQYTVEVGNVGPTDLQGGTVEIDLTGLVGSASVLEPLAAGLTRSGDILTWAVPTVAQGAPAASVSFTATVDDDATTGQLNVSVSAVDFGADCLLCESSIGVVQPIDPFGIATVSGAPIVGQTLTADPGVWAEGTSLTYEWLRFTADDAREYEEMTGQPVDPGFVGQPVAGATGSTYTLQPGDAGYAFLVVVTGTLEGYGAVSSLSAPTAFVTAAAVPLPTTTPTAAPAPPGLAATGGDAVPLGAAAFAAALLVAAGAAIVVLRRRRAESA</sequence>
<gene>
    <name evidence="17" type="ORF">FVP77_11290</name>
</gene>
<evidence type="ECO:0000313" key="18">
    <source>
        <dbReference type="Proteomes" id="UP000321034"/>
    </source>
</evidence>
<keyword evidence="10" id="KW-0482">Metalloprotease</keyword>
<feature type="domain" description="Aminopeptidase N-like N-terminal" evidence="16">
    <location>
        <begin position="64"/>
        <end position="249"/>
    </location>
</feature>
<dbReference type="OrthoDB" id="100605at2"/>
<feature type="domain" description="Peptidase M1 membrane alanine aminopeptidase" evidence="15">
    <location>
        <begin position="336"/>
        <end position="487"/>
    </location>
</feature>
<evidence type="ECO:0000256" key="3">
    <source>
        <dbReference type="ARBA" id="ARBA00010136"/>
    </source>
</evidence>
<dbReference type="Gene3D" id="2.60.40.2700">
    <property type="match status" value="1"/>
</dbReference>
<protein>
    <recommendedName>
        <fullName evidence="5">Aminopeptidase N</fullName>
        <ecNumber evidence="4">3.4.11.2</ecNumber>
    </recommendedName>
    <alternativeName>
        <fullName evidence="11">Alanine aminopeptidase</fullName>
    </alternativeName>
    <alternativeName>
        <fullName evidence="12">Lysyl aminopeptidase</fullName>
    </alternativeName>
</protein>
<dbReference type="Pfam" id="PF01433">
    <property type="entry name" value="Peptidase_M1"/>
    <property type="match status" value="1"/>
</dbReference>
<accession>A0A5C8HTU1</accession>
<dbReference type="Pfam" id="PF17900">
    <property type="entry name" value="Peptidase_M1_N"/>
    <property type="match status" value="1"/>
</dbReference>
<keyword evidence="14" id="KW-0732">Signal</keyword>